<dbReference type="GO" id="GO:0003735">
    <property type="term" value="F:structural constituent of ribosome"/>
    <property type="evidence" value="ECO:0007669"/>
    <property type="project" value="InterPro"/>
</dbReference>
<dbReference type="Gene3D" id="2.20.25.30">
    <property type="match status" value="1"/>
</dbReference>
<keyword evidence="3" id="KW-0812">Transmembrane</keyword>
<dbReference type="GO" id="GO:0022625">
    <property type="term" value="C:cytosolic large ribosomal subunit"/>
    <property type="evidence" value="ECO:0007669"/>
    <property type="project" value="UniProtKB-ARBA"/>
</dbReference>
<evidence type="ECO:0000256" key="3">
    <source>
        <dbReference type="SAM" id="Phobius"/>
    </source>
</evidence>
<dbReference type="AlphaFoldDB" id="A0A8D0STG7"/>
<keyword evidence="3" id="KW-1133">Transmembrane helix</keyword>
<dbReference type="InterPro" id="IPR011332">
    <property type="entry name" value="Ribosomal_zn-bd"/>
</dbReference>
<keyword evidence="1" id="KW-0689">Ribosomal protein</keyword>
<sequence length="115" mass="13506">MTARRSCRKLQNKMHTLSCSKPCHLQKSTCGTCGYPARRKRKYHQSMDFVKEQHLNPRGQQLWHPVHLKDFNTVTQDMFCSLLLCFSSSSSSFFFFFFFFAFSRAASCSIWRFPG</sequence>
<dbReference type="InterPro" id="IPR011331">
    <property type="entry name" value="Ribosomal_eL37/eL43"/>
</dbReference>
<dbReference type="Proteomes" id="UP000694727">
    <property type="component" value="Unplaced"/>
</dbReference>
<keyword evidence="3" id="KW-0472">Membrane</keyword>
<dbReference type="Ensembl" id="ENSSSCT00025083323.1">
    <property type="protein sequence ID" value="ENSSSCP00025036246.1"/>
    <property type="gene ID" value="ENSSSCG00025060864.1"/>
</dbReference>
<evidence type="ECO:0000256" key="1">
    <source>
        <dbReference type="ARBA" id="ARBA00022980"/>
    </source>
</evidence>
<accession>A0A8D0STG7</accession>
<dbReference type="SUPFAM" id="SSF57829">
    <property type="entry name" value="Zn-binding ribosomal proteins"/>
    <property type="match status" value="1"/>
</dbReference>
<evidence type="ECO:0000313" key="4">
    <source>
        <dbReference type="Ensembl" id="ENSSSCP00025036246.1"/>
    </source>
</evidence>
<feature type="transmembrane region" description="Helical" evidence="3">
    <location>
        <begin position="79"/>
        <end position="102"/>
    </location>
</feature>
<evidence type="ECO:0008006" key="6">
    <source>
        <dbReference type="Google" id="ProtNLM"/>
    </source>
</evidence>
<protein>
    <recommendedName>
        <fullName evidence="6">60S ribosomal protein L37</fullName>
    </recommendedName>
</protein>
<proteinExistence type="predicted"/>
<name>A0A8D0STG7_PIG</name>
<reference evidence="4" key="1">
    <citation type="submission" date="2025-08" db="UniProtKB">
        <authorList>
            <consortium name="Ensembl"/>
        </authorList>
    </citation>
    <scope>IDENTIFICATION</scope>
</reference>
<keyword evidence="2" id="KW-0687">Ribonucleoprotein</keyword>
<evidence type="ECO:0000313" key="5">
    <source>
        <dbReference type="Proteomes" id="UP000694727"/>
    </source>
</evidence>
<dbReference type="GO" id="GO:0006412">
    <property type="term" value="P:translation"/>
    <property type="evidence" value="ECO:0007669"/>
    <property type="project" value="InterPro"/>
</dbReference>
<evidence type="ECO:0000256" key="2">
    <source>
        <dbReference type="ARBA" id="ARBA00023274"/>
    </source>
</evidence>
<organism evidence="4 5">
    <name type="scientific">Sus scrofa</name>
    <name type="common">Pig</name>
    <dbReference type="NCBI Taxonomy" id="9823"/>
    <lineage>
        <taxon>Eukaryota</taxon>
        <taxon>Metazoa</taxon>
        <taxon>Chordata</taxon>
        <taxon>Craniata</taxon>
        <taxon>Vertebrata</taxon>
        <taxon>Euteleostomi</taxon>
        <taxon>Mammalia</taxon>
        <taxon>Eutheria</taxon>
        <taxon>Laurasiatheria</taxon>
        <taxon>Artiodactyla</taxon>
        <taxon>Suina</taxon>
        <taxon>Suidae</taxon>
        <taxon>Sus</taxon>
    </lineage>
</organism>